<dbReference type="InterPro" id="IPR017853">
    <property type="entry name" value="GH"/>
</dbReference>
<keyword evidence="5" id="KW-0378">Hydrolase</keyword>
<feature type="region of interest" description="Disordered" evidence="8">
    <location>
        <begin position="1"/>
        <end position="20"/>
    </location>
</feature>
<organism evidence="10 11">
    <name type="scientific">Natrialba aegyptia DSM 13077</name>
    <dbReference type="NCBI Taxonomy" id="1227491"/>
    <lineage>
        <taxon>Archaea</taxon>
        <taxon>Methanobacteriati</taxon>
        <taxon>Methanobacteriota</taxon>
        <taxon>Stenosarchaea group</taxon>
        <taxon>Halobacteria</taxon>
        <taxon>Halobacteriales</taxon>
        <taxon>Natrialbaceae</taxon>
        <taxon>Natrialba</taxon>
    </lineage>
</organism>
<evidence type="ECO:0000313" key="10">
    <source>
        <dbReference type="EMBL" id="ELY99132.1"/>
    </source>
</evidence>
<dbReference type="InterPro" id="IPR041233">
    <property type="entry name" value="Melibiase_C"/>
</dbReference>
<evidence type="ECO:0000256" key="5">
    <source>
        <dbReference type="ARBA" id="ARBA00022801"/>
    </source>
</evidence>
<dbReference type="Pfam" id="PF16499">
    <property type="entry name" value="Melibiase_2"/>
    <property type="match status" value="1"/>
</dbReference>
<evidence type="ECO:0000256" key="7">
    <source>
        <dbReference type="ARBA" id="ARBA00023295"/>
    </source>
</evidence>
<dbReference type="PANTHER" id="PTHR11452:SF75">
    <property type="entry name" value="ALPHA-GALACTOSIDASE MEL1"/>
    <property type="match status" value="1"/>
</dbReference>
<dbReference type="PRINTS" id="PR00740">
    <property type="entry name" value="GLHYDRLASE27"/>
</dbReference>
<dbReference type="AlphaFoldDB" id="M0AMJ0"/>
<keyword evidence="6" id="KW-1015">Disulfide bond</keyword>
<dbReference type="PROSITE" id="PS00512">
    <property type="entry name" value="ALPHA_GALACTOSIDASE"/>
    <property type="match status" value="1"/>
</dbReference>
<comment type="caution">
    <text evidence="10">The sequence shown here is derived from an EMBL/GenBank/DDBJ whole genome shotgun (WGS) entry which is preliminary data.</text>
</comment>
<dbReference type="Gene3D" id="2.60.40.1180">
    <property type="entry name" value="Golgi alpha-mannosidase II"/>
    <property type="match status" value="1"/>
</dbReference>
<proteinExistence type="inferred from homology"/>
<evidence type="ECO:0000313" key="11">
    <source>
        <dbReference type="Proteomes" id="UP000011591"/>
    </source>
</evidence>
<dbReference type="PATRIC" id="fig|1227491.4.peg.4104"/>
<evidence type="ECO:0000256" key="4">
    <source>
        <dbReference type="ARBA" id="ARBA00022729"/>
    </source>
</evidence>
<dbReference type="GO" id="GO:0016052">
    <property type="term" value="P:carbohydrate catabolic process"/>
    <property type="evidence" value="ECO:0007669"/>
    <property type="project" value="UniProtKB-ARBA"/>
</dbReference>
<feature type="domain" description="Alpha galactosidase C-terminal" evidence="9">
    <location>
        <begin position="320"/>
        <end position="372"/>
    </location>
</feature>
<dbReference type="FunFam" id="3.20.20.70:FF:000202">
    <property type="entry name" value="Alpha-galactosidase"/>
    <property type="match status" value="1"/>
</dbReference>
<evidence type="ECO:0000256" key="6">
    <source>
        <dbReference type="ARBA" id="ARBA00023157"/>
    </source>
</evidence>
<evidence type="ECO:0000256" key="2">
    <source>
        <dbReference type="ARBA" id="ARBA00009743"/>
    </source>
</evidence>
<dbReference type="SUPFAM" id="SSF51445">
    <property type="entry name" value="(Trans)glycosidases"/>
    <property type="match status" value="1"/>
</dbReference>
<dbReference type="InterPro" id="IPR000111">
    <property type="entry name" value="Glyco_hydro_27/36_CS"/>
</dbReference>
<evidence type="ECO:0000256" key="3">
    <source>
        <dbReference type="ARBA" id="ARBA00012755"/>
    </source>
</evidence>
<gene>
    <name evidence="10" type="ORF">C480_20439</name>
</gene>
<dbReference type="InterPro" id="IPR013780">
    <property type="entry name" value="Glyco_hydro_b"/>
</dbReference>
<dbReference type="CDD" id="cd14792">
    <property type="entry name" value="GH27"/>
    <property type="match status" value="1"/>
</dbReference>
<accession>M0AMJ0</accession>
<reference evidence="10 11" key="1">
    <citation type="journal article" date="2014" name="PLoS Genet.">
        <title>Phylogenetically driven sequencing of extremely halophilic archaea reveals strategies for static and dynamic osmo-response.</title>
        <authorList>
            <person name="Becker E.A."/>
            <person name="Seitzer P.M."/>
            <person name="Tritt A."/>
            <person name="Larsen D."/>
            <person name="Krusor M."/>
            <person name="Yao A.I."/>
            <person name="Wu D."/>
            <person name="Madern D."/>
            <person name="Eisen J.A."/>
            <person name="Darling A.E."/>
            <person name="Facciotti M.T."/>
        </authorList>
    </citation>
    <scope>NUCLEOTIDE SEQUENCE [LARGE SCALE GENOMIC DNA]</scope>
    <source>
        <strain evidence="10 11">DSM 13077</strain>
    </source>
</reference>
<evidence type="ECO:0000256" key="8">
    <source>
        <dbReference type="SAM" id="MobiDB-lite"/>
    </source>
</evidence>
<comment type="catalytic activity">
    <reaction evidence="1">
        <text>Hydrolysis of terminal, non-reducing alpha-D-galactose residues in alpha-D-galactosides, including galactose oligosaccharides, galactomannans and galactolipids.</text>
        <dbReference type="EC" id="3.2.1.22"/>
    </reaction>
</comment>
<keyword evidence="11" id="KW-1185">Reference proteome</keyword>
<dbReference type="InterPro" id="IPR013785">
    <property type="entry name" value="Aldolase_TIM"/>
</dbReference>
<dbReference type="Proteomes" id="UP000011591">
    <property type="component" value="Unassembled WGS sequence"/>
</dbReference>
<sequence>MATAADNTNQSESSDRTLVDTPPMGWNSWNTFYCDIDAGLIKDTADAMVENGMKEVGYEYICIDDCWMASERDVNGNLQPDPETFPNGIDAVADYVHKRGLKLGIYQSAGTTTCEGLPGSLGYEEKDAQSFADWGVDYLKYDNCGEHYGLSAIERYTRMHKALEATDRDILLSICEWGDNDPWMWAPEAGGNLWRTTGDIKPLWSAKENLWGNGIIDIIDQNEPLAEYAGPGHWNDPDMLVVGVDLPEYPNLTEAEDRTHFGMWAMMAAPLIAGNDIRNMSEETRNILTNYELIEINQDPAGNQAIRIQRTTGQDGLSRSVWAKKLANGDRAVGLLNRSDRRTTITTSAQEVGLDEASCYVARNLWNGTNWQTAGLIGATALSS</sequence>
<dbReference type="InterPro" id="IPR002241">
    <property type="entry name" value="Glyco_hydro_27"/>
</dbReference>
<comment type="similarity">
    <text evidence="2">Belongs to the glycosyl hydrolase 27 family.</text>
</comment>
<keyword evidence="7" id="KW-0326">Glycosidase</keyword>
<protein>
    <recommendedName>
        <fullName evidence="3">alpha-galactosidase</fullName>
        <ecNumber evidence="3">3.2.1.22</ecNumber>
    </recommendedName>
</protein>
<dbReference type="Pfam" id="PF17801">
    <property type="entry name" value="Melibiase_C"/>
    <property type="match status" value="1"/>
</dbReference>
<dbReference type="EC" id="3.2.1.22" evidence="3"/>
<evidence type="ECO:0000259" key="9">
    <source>
        <dbReference type="Pfam" id="PF17801"/>
    </source>
</evidence>
<dbReference type="Gene3D" id="3.20.20.70">
    <property type="entry name" value="Aldolase class I"/>
    <property type="match status" value="1"/>
</dbReference>
<keyword evidence="4" id="KW-0732">Signal</keyword>
<dbReference type="PANTHER" id="PTHR11452">
    <property type="entry name" value="ALPHA-GALACTOSIDASE/ALPHA-N-ACETYLGALACTOSAMINIDASE"/>
    <property type="match status" value="1"/>
</dbReference>
<evidence type="ECO:0000256" key="1">
    <source>
        <dbReference type="ARBA" id="ARBA00001255"/>
    </source>
</evidence>
<dbReference type="SUPFAM" id="SSF51011">
    <property type="entry name" value="Glycosyl hydrolase domain"/>
    <property type="match status" value="1"/>
</dbReference>
<feature type="compositionally biased region" description="Polar residues" evidence="8">
    <location>
        <begin position="1"/>
        <end position="12"/>
    </location>
</feature>
<name>M0AMJ0_9EURY</name>
<dbReference type="GO" id="GO:0004557">
    <property type="term" value="F:alpha-galactosidase activity"/>
    <property type="evidence" value="ECO:0007669"/>
    <property type="project" value="UniProtKB-EC"/>
</dbReference>
<dbReference type="EMBL" id="AOIP01000058">
    <property type="protein sequence ID" value="ELY99132.1"/>
    <property type="molecule type" value="Genomic_DNA"/>
</dbReference>